<dbReference type="RefSeq" id="WP_284679111.1">
    <property type="nucleotide sequence ID" value="NZ_CP060096.1"/>
</dbReference>
<protein>
    <submittedName>
        <fullName evidence="2">Uncharacterized protein</fullName>
    </submittedName>
</protein>
<keyword evidence="1" id="KW-1133">Transmembrane helix</keyword>
<dbReference type="AlphaFoldDB" id="A0A975ATV7"/>
<reference evidence="2" key="1">
    <citation type="submission" date="2020-08" db="EMBL/GenBank/DDBJ databases">
        <title>Genomic insights into the carbon and energy metabolism of the first obligate autotrophic acetogenic bacterium Aceticella autotrophica gen. nov., sp. nov.</title>
        <authorList>
            <person name="Toshchakov S.V."/>
            <person name="Elcheninov A.G."/>
            <person name="Kublanov I.V."/>
            <person name="Frolov E.N."/>
            <person name="Lebedinsky A.V."/>
        </authorList>
    </citation>
    <scope>NUCLEOTIDE SEQUENCE</scope>
    <source>
        <strain evidence="2">3443-3Ac</strain>
    </source>
</reference>
<dbReference type="EMBL" id="CP060096">
    <property type="protein sequence ID" value="QSZ26444.1"/>
    <property type="molecule type" value="Genomic_DNA"/>
</dbReference>
<feature type="transmembrane region" description="Helical" evidence="1">
    <location>
        <begin position="85"/>
        <end position="107"/>
    </location>
</feature>
<evidence type="ECO:0000313" key="2">
    <source>
        <dbReference type="EMBL" id="QSZ26444.1"/>
    </source>
</evidence>
<name>A0A975ATV7_9THEO</name>
<keyword evidence="1" id="KW-0472">Membrane</keyword>
<sequence>MIKHINFYHHEKSYINQPAESIQKKIQRRGGKEMEAVMPMNGFMELTEDNLMVIDGGVNYDRIFAGNTVEFSAALAVALVPEVSIPAAVIAGVLMAAGCGYSIYGIYSN</sequence>
<organism evidence="2 3">
    <name type="scientific">Aceticella autotrophica</name>
    <dbReference type="NCBI Taxonomy" id="2755338"/>
    <lineage>
        <taxon>Bacteria</taxon>
        <taxon>Bacillati</taxon>
        <taxon>Bacillota</taxon>
        <taxon>Clostridia</taxon>
        <taxon>Thermoanaerobacterales</taxon>
        <taxon>Thermoanaerobacteraceae</taxon>
        <taxon>Aceticella</taxon>
    </lineage>
</organism>
<gene>
    <name evidence="2" type="ORF">ACETAC_05765</name>
</gene>
<keyword evidence="3" id="KW-1185">Reference proteome</keyword>
<dbReference type="KEGG" id="aaut:ACETAC_05765"/>
<keyword evidence="1" id="KW-0812">Transmembrane</keyword>
<evidence type="ECO:0000256" key="1">
    <source>
        <dbReference type="SAM" id="Phobius"/>
    </source>
</evidence>
<dbReference type="Proteomes" id="UP000671913">
    <property type="component" value="Chromosome"/>
</dbReference>
<proteinExistence type="predicted"/>
<evidence type="ECO:0000313" key="3">
    <source>
        <dbReference type="Proteomes" id="UP000671913"/>
    </source>
</evidence>
<accession>A0A975ATV7</accession>